<dbReference type="InterPro" id="IPR016024">
    <property type="entry name" value="ARM-type_fold"/>
</dbReference>
<comment type="caution">
    <text evidence="3">The sequence shown here is derived from an EMBL/GenBank/DDBJ whole genome shotgun (WGS) entry which is preliminary data.</text>
</comment>
<gene>
    <name evidence="3" type="ORF">WMG39_12930</name>
</gene>
<dbReference type="InterPro" id="IPR011989">
    <property type="entry name" value="ARM-like"/>
</dbReference>
<dbReference type="RefSeq" id="WP_340518030.1">
    <property type="nucleotide sequence ID" value="NZ_JBBLXS010000146.1"/>
</dbReference>
<dbReference type="PANTHER" id="PTHR12697">
    <property type="entry name" value="PBS LYASE HEAT-LIKE PROTEIN"/>
    <property type="match status" value="1"/>
</dbReference>
<name>A0ABU8YMU6_9CYAN</name>
<keyword evidence="4" id="KW-1185">Reference proteome</keyword>
<reference evidence="3 4" key="1">
    <citation type="journal article" date="2020" name="Harmful Algae">
        <title>Molecular and morphological characterization of a novel dihydroanatoxin-a producing Microcoleus species (cyanobacteria) from the Russian River, California, USA.</title>
        <authorList>
            <person name="Conklin K.Y."/>
            <person name="Stancheva R."/>
            <person name="Otten T.G."/>
            <person name="Fadness R."/>
            <person name="Boyer G.L."/>
            <person name="Read B."/>
            <person name="Zhang X."/>
            <person name="Sheath R.G."/>
        </authorList>
    </citation>
    <scope>NUCLEOTIDE SEQUENCE [LARGE SCALE GENOMIC DNA]</scope>
    <source>
        <strain evidence="3 4">PTRS2</strain>
    </source>
</reference>
<dbReference type="Pfam" id="PF13646">
    <property type="entry name" value="HEAT_2"/>
    <property type="match status" value="1"/>
</dbReference>
<keyword evidence="2" id="KW-0605">Phycobilisome</keyword>
<accession>A0ABU8YMU6</accession>
<keyword evidence="1" id="KW-0042">Antenna complex</keyword>
<organism evidence="3 4">
    <name type="scientific">Microcoleus anatoxicus PTRS2</name>
    <dbReference type="NCBI Taxonomy" id="2705321"/>
    <lineage>
        <taxon>Bacteria</taxon>
        <taxon>Bacillati</taxon>
        <taxon>Cyanobacteriota</taxon>
        <taxon>Cyanophyceae</taxon>
        <taxon>Oscillatoriophycideae</taxon>
        <taxon>Oscillatoriales</taxon>
        <taxon>Microcoleaceae</taxon>
        <taxon>Microcoleus</taxon>
        <taxon>Microcoleus anatoxicus</taxon>
    </lineage>
</organism>
<dbReference type="SMART" id="SM00567">
    <property type="entry name" value="EZ_HEAT"/>
    <property type="match status" value="6"/>
</dbReference>
<dbReference type="NCBIfam" id="NF045915">
    <property type="entry name" value="PhycobilmeDegNblB"/>
    <property type="match status" value="1"/>
</dbReference>
<dbReference type="InterPro" id="IPR004155">
    <property type="entry name" value="PBS_lyase_HEAT"/>
</dbReference>
<evidence type="ECO:0000313" key="4">
    <source>
        <dbReference type="Proteomes" id="UP001384579"/>
    </source>
</evidence>
<evidence type="ECO:0000256" key="1">
    <source>
        <dbReference type="ARBA" id="ARBA00022549"/>
    </source>
</evidence>
<protein>
    <submittedName>
        <fullName evidence="3">HEAT repeat domain-containing protein</fullName>
    </submittedName>
</protein>
<proteinExistence type="predicted"/>
<dbReference type="SUPFAM" id="SSF48371">
    <property type="entry name" value="ARM repeat"/>
    <property type="match status" value="1"/>
</dbReference>
<sequence>MSITPESVEQLLNSEDFGDRLRAVNQLRQLEPTIAYKLIQTAIGDKNVRVRYAAVSQMSTLGTENLSNALEVLLHSLNNDPEPDVQAAAADALGALKLTDALADLQQVYDNTSEWLVQLSIVAALGEMGDPKAFPMLENALASDNELIQTIAISALGELRDPRAIPLLLPYATNADWQIRYRVAQALRRLGGAEAEAALEILTKDEVEQVALEAKGA</sequence>
<dbReference type="EMBL" id="JBBLXS010000146">
    <property type="protein sequence ID" value="MEK0185740.1"/>
    <property type="molecule type" value="Genomic_DNA"/>
</dbReference>
<dbReference type="PANTHER" id="PTHR12697:SF39">
    <property type="entry name" value="SLR1687 PROTEIN"/>
    <property type="match status" value="1"/>
</dbReference>
<dbReference type="Proteomes" id="UP001384579">
    <property type="component" value="Unassembled WGS sequence"/>
</dbReference>
<dbReference type="Gene3D" id="1.25.10.10">
    <property type="entry name" value="Leucine-rich Repeat Variant"/>
    <property type="match status" value="1"/>
</dbReference>
<evidence type="ECO:0000256" key="2">
    <source>
        <dbReference type="ARBA" id="ARBA00022738"/>
    </source>
</evidence>
<evidence type="ECO:0000313" key="3">
    <source>
        <dbReference type="EMBL" id="MEK0185740.1"/>
    </source>
</evidence>